<dbReference type="CDD" id="cd02955">
    <property type="entry name" value="SSP411"/>
    <property type="match status" value="1"/>
</dbReference>
<dbReference type="GO" id="GO:0005975">
    <property type="term" value="P:carbohydrate metabolic process"/>
    <property type="evidence" value="ECO:0007669"/>
    <property type="project" value="InterPro"/>
</dbReference>
<dbReference type="SUPFAM" id="SSF52833">
    <property type="entry name" value="Thioredoxin-like"/>
    <property type="match status" value="1"/>
</dbReference>
<dbReference type="PANTHER" id="PTHR42899">
    <property type="entry name" value="SPERMATOGENESIS-ASSOCIATED PROTEIN 20"/>
    <property type="match status" value="1"/>
</dbReference>
<reference evidence="2 3" key="1">
    <citation type="journal article" date="2017" name="Genome Announc.">
        <title>Draft Genome Sequence of a Sporulating and Motile Strain of Lachnotalea glycerini Isolated from Water in Quebec City, Canada.</title>
        <authorList>
            <person name="Maheux A.F."/>
            <person name="Boudreau D.K."/>
            <person name="Berube E."/>
            <person name="Boissinot M."/>
            <person name="Raymond F."/>
            <person name="Brodeur S."/>
            <person name="Corbeil J."/>
            <person name="Isabel S."/>
            <person name="Omar R.F."/>
            <person name="Bergeron M.G."/>
        </authorList>
    </citation>
    <scope>NUCLEOTIDE SEQUENCE [LARGE SCALE GENOMIC DNA]</scope>
    <source>
        <strain evidence="2 3">CCRI-19302</strain>
    </source>
</reference>
<dbReference type="Proteomes" id="UP000216411">
    <property type="component" value="Unassembled WGS sequence"/>
</dbReference>
<evidence type="ECO:0000259" key="1">
    <source>
        <dbReference type="Pfam" id="PF03190"/>
    </source>
</evidence>
<organism evidence="2 3">
    <name type="scientific">Lachnotalea glycerini</name>
    <dbReference type="NCBI Taxonomy" id="1763509"/>
    <lineage>
        <taxon>Bacteria</taxon>
        <taxon>Bacillati</taxon>
        <taxon>Bacillota</taxon>
        <taxon>Clostridia</taxon>
        <taxon>Lachnospirales</taxon>
        <taxon>Lachnospiraceae</taxon>
        <taxon>Lachnotalea</taxon>
    </lineage>
</organism>
<dbReference type="Pfam" id="PF03190">
    <property type="entry name" value="Thioredox_DsbH"/>
    <property type="match status" value="1"/>
</dbReference>
<dbReference type="AlphaFoldDB" id="A0A371J854"/>
<dbReference type="InterPro" id="IPR012341">
    <property type="entry name" value="6hp_glycosidase-like_sf"/>
</dbReference>
<dbReference type="InterPro" id="IPR004879">
    <property type="entry name" value="Ssp411-like_TRX"/>
</dbReference>
<proteinExistence type="predicted"/>
<dbReference type="InterPro" id="IPR024705">
    <property type="entry name" value="Ssp411"/>
</dbReference>
<protein>
    <submittedName>
        <fullName evidence="2">Thioredoxin domain-containing protein</fullName>
    </submittedName>
</protein>
<dbReference type="Gene3D" id="1.50.10.10">
    <property type="match status" value="1"/>
</dbReference>
<dbReference type="RefSeq" id="WP_094377843.1">
    <property type="nucleotide sequence ID" value="NZ_NOKA02000077.1"/>
</dbReference>
<dbReference type="PANTHER" id="PTHR42899:SF1">
    <property type="entry name" value="SPERMATOGENESIS-ASSOCIATED PROTEIN 20"/>
    <property type="match status" value="1"/>
</dbReference>
<dbReference type="SUPFAM" id="SSF48208">
    <property type="entry name" value="Six-hairpin glycosidases"/>
    <property type="match status" value="1"/>
</dbReference>
<evidence type="ECO:0000313" key="2">
    <source>
        <dbReference type="EMBL" id="RDY28847.1"/>
    </source>
</evidence>
<dbReference type="InterPro" id="IPR008928">
    <property type="entry name" value="6-hairpin_glycosidase_sf"/>
</dbReference>
<name>A0A371J854_9FIRM</name>
<feature type="domain" description="Spermatogenesis-associated protein 20-like TRX" evidence="1">
    <location>
        <begin position="8"/>
        <end position="168"/>
    </location>
</feature>
<dbReference type="PIRSF" id="PIRSF006402">
    <property type="entry name" value="UCP006402_thioredoxin"/>
    <property type="match status" value="1"/>
</dbReference>
<keyword evidence="3" id="KW-1185">Reference proteome</keyword>
<dbReference type="InterPro" id="IPR036249">
    <property type="entry name" value="Thioredoxin-like_sf"/>
</dbReference>
<dbReference type="OrthoDB" id="9762614at2"/>
<dbReference type="Gene3D" id="3.40.30.10">
    <property type="entry name" value="Glutaredoxin"/>
    <property type="match status" value="1"/>
</dbReference>
<dbReference type="EMBL" id="NOKA02000077">
    <property type="protein sequence ID" value="RDY28847.1"/>
    <property type="molecule type" value="Genomic_DNA"/>
</dbReference>
<evidence type="ECO:0000313" key="3">
    <source>
        <dbReference type="Proteomes" id="UP000216411"/>
    </source>
</evidence>
<accession>A0A371J854</accession>
<sequence length="656" mass="75954">MKQTSIPNKLIHEKSPYLLQHAYNPVSWYPWGEEAFEKARRENKPVFLSIGYSTCHWCHVMAHESFENNEVAAILNRYFISIKVDKEERPDIDSVYMNICQALTGGGGWPTTIFMTPTQQPFFAGTYFPKQSQYGKMGFIDLIDNIREEWNKNKDKLTQAGNEITQLLSKENSRKTDASMVLIYRSVVLLKKSFDKLNGGFGYAPKFPSPHNLIFLMYYYEKTGDKETMEIAKKTLLQMYRGGIFDHIGFGFSRYSTDAYFLIPHFEKMLYDNALLMISYIRAFQITKNELYKNIAEKTAEYVLRELTHPLGGFYCAQDADSDGVEGKYYALSYDEILDLLGGERGREFNDYYSITREGNFEGKNIPNLLEQTQLHSEFEMYLPQIYEYRKSRTKLHLDDKILTSWNALMISAFATMYRVLGEKEYLEAAKKACEFIDTNLSEKDTLFVSYREGKVSGKGFLDDYAFYIFALTNMYEVTFDPGYLERAIQLTHVVNENFFDKENGGFYLYGKHNEKLILKPKETYDGAIPSGNSVMTYNLVKLSLVTKDEKLEKMAQEQIVFMAGYAEQNPAGYCFYLMSLLMSLQPAKDVICVLKDYDKKKMINVFGLDTNITILEEETKEYKRIQGKDTFYVCKNKSCLPPTNDLEEASGYTRD</sequence>
<gene>
    <name evidence="2" type="ORF">CG710_019190</name>
</gene>
<comment type="caution">
    <text evidence="2">The sequence shown here is derived from an EMBL/GenBank/DDBJ whole genome shotgun (WGS) entry which is preliminary data.</text>
</comment>